<dbReference type="InterPro" id="IPR050327">
    <property type="entry name" value="Proton-linked_MCT"/>
</dbReference>
<feature type="transmembrane region" description="Helical" evidence="2">
    <location>
        <begin position="441"/>
        <end position="461"/>
    </location>
</feature>
<dbReference type="GO" id="GO:0022857">
    <property type="term" value="F:transmembrane transporter activity"/>
    <property type="evidence" value="ECO:0007669"/>
    <property type="project" value="InterPro"/>
</dbReference>
<dbReference type="FunFam" id="1.20.1250.20:FF:000724">
    <property type="entry name" value="Monocarboxylate transporter, putative"/>
    <property type="match status" value="1"/>
</dbReference>
<dbReference type="SUPFAM" id="SSF103473">
    <property type="entry name" value="MFS general substrate transporter"/>
    <property type="match status" value="1"/>
</dbReference>
<organism evidence="3">
    <name type="scientific">Ixodes scapularis</name>
    <name type="common">Black-legged tick</name>
    <name type="synonym">Deer tick</name>
    <dbReference type="NCBI Taxonomy" id="6945"/>
    <lineage>
        <taxon>Eukaryota</taxon>
        <taxon>Metazoa</taxon>
        <taxon>Ecdysozoa</taxon>
        <taxon>Arthropoda</taxon>
        <taxon>Chelicerata</taxon>
        <taxon>Arachnida</taxon>
        <taxon>Acari</taxon>
        <taxon>Parasitiformes</taxon>
        <taxon>Ixodida</taxon>
        <taxon>Ixodoidea</taxon>
        <taxon>Ixodidae</taxon>
        <taxon>Ixodinae</taxon>
        <taxon>Ixodes</taxon>
    </lineage>
</organism>
<dbReference type="InterPro" id="IPR011701">
    <property type="entry name" value="MFS"/>
</dbReference>
<feature type="transmembrane region" description="Helical" evidence="2">
    <location>
        <begin position="350"/>
        <end position="370"/>
    </location>
</feature>
<dbReference type="VEuPathDB" id="VectorBase:ISCP_033213"/>
<proteinExistence type="predicted"/>
<dbReference type="Pfam" id="PF07690">
    <property type="entry name" value="MFS_1"/>
    <property type="match status" value="1"/>
</dbReference>
<feature type="transmembrane region" description="Helical" evidence="2">
    <location>
        <begin position="405"/>
        <end position="429"/>
    </location>
</feature>
<dbReference type="VEuPathDB" id="VectorBase:ISCW020908"/>
<reference evidence="3" key="1">
    <citation type="submission" date="2019-04" db="EMBL/GenBank/DDBJ databases">
        <title>An insight into the mialome of Ixodes scapularis.</title>
        <authorList>
            <person name="Ribeiro J.M."/>
            <person name="Mather T.N."/>
            <person name="Karim S."/>
        </authorList>
    </citation>
    <scope>NUCLEOTIDE SEQUENCE</scope>
</reference>
<feature type="transmembrane region" description="Helical" evidence="2">
    <location>
        <begin position="99"/>
        <end position="120"/>
    </location>
</feature>
<keyword evidence="2" id="KW-0472">Membrane</keyword>
<dbReference type="AlphaFoldDB" id="A0A4D5RP21"/>
<dbReference type="PANTHER" id="PTHR11360:SF303">
    <property type="entry name" value="MAJOR FACILITATOR SUPERFAMILY (MFS) PROFILE DOMAIN-CONTAINING PROTEIN"/>
    <property type="match status" value="1"/>
</dbReference>
<feature type="transmembrane region" description="Helical" evidence="2">
    <location>
        <begin position="76"/>
        <end position="93"/>
    </location>
</feature>
<feature type="transmembrane region" description="Helical" evidence="2">
    <location>
        <begin position="132"/>
        <end position="151"/>
    </location>
</feature>
<dbReference type="InterPro" id="IPR036259">
    <property type="entry name" value="MFS_trans_sf"/>
</dbReference>
<feature type="transmembrane region" description="Helical" evidence="2">
    <location>
        <begin position="382"/>
        <end position="399"/>
    </location>
</feature>
<evidence type="ECO:0000256" key="1">
    <source>
        <dbReference type="SAM" id="MobiDB-lite"/>
    </source>
</evidence>
<dbReference type="Gene3D" id="1.20.1250.20">
    <property type="entry name" value="MFS general substrate transporter like domains"/>
    <property type="match status" value="1"/>
</dbReference>
<name>A0A4D5RP21_IXOSC</name>
<keyword evidence="2" id="KW-0812">Transmembrane</keyword>
<feature type="region of interest" description="Disordered" evidence="1">
    <location>
        <begin position="190"/>
        <end position="222"/>
    </location>
</feature>
<dbReference type="OrthoDB" id="5667at2759"/>
<sequence length="514" mass="56494">MSMSYAVGNRWLVAAACCWMNVFGFALLRSSAVTYVVILQTLHVTRAQAAWPLTLAGVFYTFTAPAAGVLARYVSVWKLTLAASVASAISISLCYFANGISYLIVCYGILQGIGLGFMSLNHTVINQNFDNFKTVASGISSAGFTIGSVVFPPLVQFFFDRYGIRGGFLLCGALMLNAAAGAMLQRGSRAVPVPASDGKPRDDPHKSKTPQEDAFGNECPRAAEEPSAEHLLKSVHTSSKDHRSTKDEDTLRLLFSRTAAKPGAQQLNSENIELEELQVQTAQNKFDISRTVDTLKPVVTLRNRIVGSLSFFAIPKFYIITLSFSQLLLFLTTYTTVIVDFALDRNIPKWNAVLLVTICAAVDMVSRLGSGWITDKGFLRRNTMMSLNFLLSTMALYLLPFCNSYSLNVLATVILGWCNGAITILTPVFLMELVEAGKFSVCYGTAIFLAGLPMLFRPLLIGHFRDTLGDYQGLFWVLGTLSACNVVLWCGLCFREKQRCNDLNKQQQKKHSQS</sequence>
<evidence type="ECO:0000313" key="3">
    <source>
        <dbReference type="EMBL" id="MOY38993.1"/>
    </source>
</evidence>
<accession>A0A4D5RP21</accession>
<dbReference type="VEuPathDB" id="VectorBase:ISCI016635"/>
<keyword evidence="2" id="KW-1133">Transmembrane helix</keyword>
<dbReference type="EMBL" id="GHJT01005022">
    <property type="protein sequence ID" value="MOY38993.1"/>
    <property type="molecule type" value="Transcribed_RNA"/>
</dbReference>
<feature type="transmembrane region" description="Helical" evidence="2">
    <location>
        <begin position="473"/>
        <end position="494"/>
    </location>
</feature>
<dbReference type="PANTHER" id="PTHR11360">
    <property type="entry name" value="MONOCARBOXYLATE TRANSPORTER"/>
    <property type="match status" value="1"/>
</dbReference>
<feature type="transmembrane region" description="Helical" evidence="2">
    <location>
        <begin position="163"/>
        <end position="184"/>
    </location>
</feature>
<feature type="transmembrane region" description="Helical" evidence="2">
    <location>
        <begin position="317"/>
        <end position="338"/>
    </location>
</feature>
<evidence type="ECO:0000256" key="2">
    <source>
        <dbReference type="SAM" id="Phobius"/>
    </source>
</evidence>
<feature type="compositionally biased region" description="Basic and acidic residues" evidence="1">
    <location>
        <begin position="198"/>
        <end position="211"/>
    </location>
</feature>
<feature type="transmembrane region" description="Helical" evidence="2">
    <location>
        <begin position="50"/>
        <end position="69"/>
    </location>
</feature>
<feature type="transmembrane region" description="Helical" evidence="2">
    <location>
        <begin position="12"/>
        <end position="38"/>
    </location>
</feature>
<protein>
    <submittedName>
        <fullName evidence="3">Putative monocarboxylate transporter</fullName>
    </submittedName>
</protein>